<dbReference type="EMBL" id="PGLQ01000001">
    <property type="protein sequence ID" value="PJM79999.1"/>
    <property type="molecule type" value="Genomic_DNA"/>
</dbReference>
<evidence type="ECO:0000313" key="2">
    <source>
        <dbReference type="EMBL" id="PJM79999.1"/>
    </source>
</evidence>
<dbReference type="RefSeq" id="WP_100495769.1">
    <property type="nucleotide sequence ID" value="NZ_PGLQ01000001.1"/>
</dbReference>
<sequence>MTKTSTPRMPNGLIREGKGQKLWRELTAKWEFTESEYKLLEVACYTADRITRERRAIGDQLTVKGSQGQLVAHPLLAQLRADEEHLAKLLARIDMPEPEQNTKTDSGERSAQMRAIVQSRWGKAYGS</sequence>
<name>A0A2M9HT77_9BIFI</name>
<evidence type="ECO:0000256" key="1">
    <source>
        <dbReference type="SAM" id="MobiDB-lite"/>
    </source>
</evidence>
<protein>
    <recommendedName>
        <fullName evidence="4">Terminase</fullName>
    </recommendedName>
</protein>
<keyword evidence="3" id="KW-1185">Reference proteome</keyword>
<accession>A0A2M9HT77</accession>
<dbReference type="Proteomes" id="UP000228755">
    <property type="component" value="Unassembled WGS sequence"/>
</dbReference>
<reference evidence="2 3" key="1">
    <citation type="submission" date="2017-11" db="EMBL/GenBank/DDBJ databases">
        <title>Draft genome sequences of strains TRE 1, TRE D, TRE H and TRI 7, isolated from tamarins, belonging to four potential novel Bifidobacterium species.</title>
        <authorList>
            <person name="Mattarelli P."/>
            <person name="Modesto M."/>
            <person name="Bonetti A."/>
            <person name="Puglisi E."/>
            <person name="Morelli L."/>
        </authorList>
    </citation>
    <scope>NUCLEOTIDE SEQUENCE [LARGE SCALE GENOMIC DNA]</scope>
    <source>
        <strain evidence="3">TRED</strain>
    </source>
</reference>
<feature type="region of interest" description="Disordered" evidence="1">
    <location>
        <begin position="94"/>
        <end position="113"/>
    </location>
</feature>
<dbReference type="OrthoDB" id="4746612at2"/>
<dbReference type="AlphaFoldDB" id="A0A2M9HT77"/>
<evidence type="ECO:0000313" key="3">
    <source>
        <dbReference type="Proteomes" id="UP000228755"/>
    </source>
</evidence>
<proteinExistence type="predicted"/>
<organism evidence="2 3">
    <name type="scientific">Bifidobacterium scaligerum</name>
    <dbReference type="NCBI Taxonomy" id="2052656"/>
    <lineage>
        <taxon>Bacteria</taxon>
        <taxon>Bacillati</taxon>
        <taxon>Actinomycetota</taxon>
        <taxon>Actinomycetes</taxon>
        <taxon>Bifidobacteriales</taxon>
        <taxon>Bifidobacteriaceae</taxon>
        <taxon>Bifidobacterium</taxon>
    </lineage>
</organism>
<comment type="caution">
    <text evidence="2">The sequence shown here is derived from an EMBL/GenBank/DDBJ whole genome shotgun (WGS) entry which is preliminary data.</text>
</comment>
<evidence type="ECO:0008006" key="4">
    <source>
        <dbReference type="Google" id="ProtNLM"/>
    </source>
</evidence>
<gene>
    <name evidence="2" type="ORF">CUU80_02365</name>
</gene>